<evidence type="ECO:0000256" key="1">
    <source>
        <dbReference type="SAM" id="MobiDB-lite"/>
    </source>
</evidence>
<reference evidence="2" key="1">
    <citation type="submission" date="2018-11" db="EMBL/GenBank/DDBJ databases">
        <authorList>
            <consortium name="Pathogen Informatics"/>
        </authorList>
    </citation>
    <scope>NUCLEOTIDE SEQUENCE</scope>
</reference>
<evidence type="ECO:0000313" key="2">
    <source>
        <dbReference type="EMBL" id="VEL39167.1"/>
    </source>
</evidence>
<dbReference type="EMBL" id="CAAALY010260323">
    <property type="protein sequence ID" value="VEL39167.1"/>
    <property type="molecule type" value="Genomic_DNA"/>
</dbReference>
<dbReference type="Proteomes" id="UP000784294">
    <property type="component" value="Unassembled WGS sequence"/>
</dbReference>
<dbReference type="AlphaFoldDB" id="A0A3S5CQ58"/>
<protein>
    <submittedName>
        <fullName evidence="2">Uncharacterized protein</fullName>
    </submittedName>
</protein>
<evidence type="ECO:0000313" key="3">
    <source>
        <dbReference type="Proteomes" id="UP000784294"/>
    </source>
</evidence>
<keyword evidence="3" id="KW-1185">Reference proteome</keyword>
<feature type="region of interest" description="Disordered" evidence="1">
    <location>
        <begin position="46"/>
        <end position="69"/>
    </location>
</feature>
<gene>
    <name evidence="2" type="ORF">PXEA_LOCUS32607</name>
</gene>
<proteinExistence type="predicted"/>
<organism evidence="2 3">
    <name type="scientific">Protopolystoma xenopodis</name>
    <dbReference type="NCBI Taxonomy" id="117903"/>
    <lineage>
        <taxon>Eukaryota</taxon>
        <taxon>Metazoa</taxon>
        <taxon>Spiralia</taxon>
        <taxon>Lophotrochozoa</taxon>
        <taxon>Platyhelminthes</taxon>
        <taxon>Monogenea</taxon>
        <taxon>Polyopisthocotylea</taxon>
        <taxon>Polystomatidea</taxon>
        <taxon>Polystomatidae</taxon>
        <taxon>Protopolystoma</taxon>
    </lineage>
</organism>
<accession>A0A3S5CQ58</accession>
<comment type="caution">
    <text evidence="2">The sequence shown here is derived from an EMBL/GenBank/DDBJ whole genome shotgun (WGS) entry which is preliminary data.</text>
</comment>
<sequence>MVTRYCVLSFTSIGNIGNKCRSDAQHGERSEESVTRACALVGKLTQPSRAGRPASLSRVDLQNEEQGNV</sequence>
<name>A0A3S5CQ58_9PLAT</name>